<dbReference type="EMBL" id="CP013070">
    <property type="protein sequence ID" value="APL95347.1"/>
    <property type="molecule type" value="Genomic_DNA"/>
</dbReference>
<proteinExistence type="predicted"/>
<evidence type="ECO:0000313" key="2">
    <source>
        <dbReference type="Proteomes" id="UP000004550"/>
    </source>
</evidence>
<name>A0A1L5BRE0_SPHIB</name>
<evidence type="ECO:0000313" key="1">
    <source>
        <dbReference type="EMBL" id="APL95347.1"/>
    </source>
</evidence>
<gene>
    <name evidence="1" type="ORF">SIDU_12955</name>
</gene>
<organism evidence="1 2">
    <name type="scientific">Sphingobium indicum (strain DSM 16412 / CCM 7286 / MTCC 6364 / B90A)</name>
    <dbReference type="NCBI Taxonomy" id="861109"/>
    <lineage>
        <taxon>Bacteria</taxon>
        <taxon>Pseudomonadati</taxon>
        <taxon>Pseudomonadota</taxon>
        <taxon>Alphaproteobacteria</taxon>
        <taxon>Sphingomonadales</taxon>
        <taxon>Sphingomonadaceae</taxon>
        <taxon>Sphingobium</taxon>
    </lineage>
</organism>
<accession>A0A1L5BRE0</accession>
<dbReference type="KEGG" id="sinb:SIDU_12955"/>
<dbReference type="Proteomes" id="UP000004550">
    <property type="component" value="Chromosome"/>
</dbReference>
<reference evidence="1 2" key="1">
    <citation type="journal article" date="2012" name="J. Bacteriol.">
        <title>Genome sequence of Sphingobium indicum B90A, a hexachlorocyclohexane-degrading bacterium.</title>
        <authorList>
            <person name="Anand S."/>
            <person name="Sangwan N."/>
            <person name="Lata P."/>
            <person name="Kaur J."/>
            <person name="Dua A."/>
            <person name="Singh A.K."/>
            <person name="Verma M."/>
            <person name="Kaur J."/>
            <person name="Khurana J.P."/>
            <person name="Khurana P."/>
            <person name="Mathur S."/>
            <person name="Lal R."/>
        </authorList>
    </citation>
    <scope>NUCLEOTIDE SEQUENCE [LARGE SCALE GENOMIC DNA]</scope>
    <source>
        <strain evidence="2">DSM 16412 / CCM 7286 / MTCC 6364 / B90A</strain>
    </source>
</reference>
<sequence length="101" mass="11144">MDNVSVAQQTTAALTLIVRPSIGGELRFPRLRSGGRRNAIFRKQFRRLYVQCTSQGQHCLDGNVTFAAFDPAYMIAVQFGQPGQVFLGQATRLPELADSLT</sequence>
<protein>
    <submittedName>
        <fullName evidence="1">Uncharacterized protein</fullName>
    </submittedName>
</protein>
<dbReference type="AlphaFoldDB" id="A0A1L5BRE0"/>